<sequence length="267" mass="29311">MSKTALLIIDVQNDFLPPDGSLAVPDGRAVIPVIQGLLDQTKWDWDFVVPSQDYHPKGHISFASTNNGEPFKEKLVTNVHGVEYAQTLWPDHCVIGTKGAEIERELRHSFEPWKNKMKIVRKGCHCLLEAYSAFDGYLFEATDPAEPPTDDGSSVPRVIMPSDTALGKYLREQGVGKVVIVGLASDFWFVQPARSKNIPTDPEGSVLQTSLSSLGASFPTLLVKPATRGIDETATSKGFEKLEALGAKVAGKDGGDWEAEVREWIKY</sequence>
<evidence type="ECO:0000256" key="2">
    <source>
        <dbReference type="ARBA" id="ARBA00022642"/>
    </source>
</evidence>
<comment type="caution">
    <text evidence="9">The sequence shown here is derived from an EMBL/GenBank/DDBJ whole genome shotgun (WGS) entry which is preliminary data.</text>
</comment>
<dbReference type="SUPFAM" id="SSF52499">
    <property type="entry name" value="Isochorismatase-like hydrolases"/>
    <property type="match status" value="1"/>
</dbReference>
<reference evidence="9 10" key="1">
    <citation type="submission" date="2016-07" db="EMBL/GenBank/DDBJ databases">
        <title>Pervasive Adenine N6-methylation of Active Genes in Fungi.</title>
        <authorList>
            <consortium name="DOE Joint Genome Institute"/>
            <person name="Mondo S.J."/>
            <person name="Dannebaum R.O."/>
            <person name="Kuo R.C."/>
            <person name="Labutti K."/>
            <person name="Haridas S."/>
            <person name="Kuo A."/>
            <person name="Salamov A."/>
            <person name="Ahrendt S.R."/>
            <person name="Lipzen A."/>
            <person name="Sullivan W."/>
            <person name="Andreopoulos W.B."/>
            <person name="Clum A."/>
            <person name="Lindquist E."/>
            <person name="Daum C."/>
            <person name="Ramamoorthy G.K."/>
            <person name="Gryganskyi A."/>
            <person name="Culley D."/>
            <person name="Magnuson J.K."/>
            <person name="James T.Y."/>
            <person name="O'Malley M.A."/>
            <person name="Stajich J.E."/>
            <person name="Spatafora J.W."/>
            <person name="Visel A."/>
            <person name="Grigoriev I.V."/>
        </authorList>
    </citation>
    <scope>NUCLEOTIDE SEQUENCE [LARGE SCALE GENOMIC DNA]</scope>
    <source>
        <strain evidence="9 10">68-887.2</strain>
    </source>
</reference>
<keyword evidence="4" id="KW-0378">Hydrolase</keyword>
<keyword evidence="2" id="KW-0662">Pyridine nucleotide biosynthesis</keyword>
<protein>
    <recommendedName>
        <fullName evidence="6">nicotinamidase</fullName>
        <ecNumber evidence="6">3.5.1.19</ecNumber>
    </recommendedName>
    <alternativeName>
        <fullName evidence="7">Nicotinamide deamidase</fullName>
    </alternativeName>
</protein>
<dbReference type="AlphaFoldDB" id="A0A1Y2BLN7"/>
<proteinExistence type="inferred from homology"/>
<keyword evidence="3" id="KW-0479">Metal-binding</keyword>
<dbReference type="FunCoup" id="A0A1Y2BLN7">
    <property type="interactions" value="43"/>
</dbReference>
<evidence type="ECO:0000256" key="5">
    <source>
        <dbReference type="ARBA" id="ARBA00037900"/>
    </source>
</evidence>
<dbReference type="InterPro" id="IPR000868">
    <property type="entry name" value="Isochorismatase-like_dom"/>
</dbReference>
<accession>A0A1Y2BLN7</accession>
<organism evidence="9 10">
    <name type="scientific">Naematelia encephala</name>
    <dbReference type="NCBI Taxonomy" id="71784"/>
    <lineage>
        <taxon>Eukaryota</taxon>
        <taxon>Fungi</taxon>
        <taxon>Dikarya</taxon>
        <taxon>Basidiomycota</taxon>
        <taxon>Agaricomycotina</taxon>
        <taxon>Tremellomycetes</taxon>
        <taxon>Tremellales</taxon>
        <taxon>Naemateliaceae</taxon>
        <taxon>Naematelia</taxon>
    </lineage>
</organism>
<dbReference type="Gene3D" id="3.40.50.850">
    <property type="entry name" value="Isochorismatase-like"/>
    <property type="match status" value="1"/>
</dbReference>
<feature type="domain" description="Isochorismatase-like" evidence="8">
    <location>
        <begin position="4"/>
        <end position="108"/>
    </location>
</feature>
<evidence type="ECO:0000256" key="7">
    <source>
        <dbReference type="ARBA" id="ARBA00043224"/>
    </source>
</evidence>
<evidence type="ECO:0000259" key="8">
    <source>
        <dbReference type="Pfam" id="PF00857"/>
    </source>
</evidence>
<comment type="pathway">
    <text evidence="5">Cofactor biosynthesis; nicotinate biosynthesis; nicotinate from nicotinamide: step 1/1.</text>
</comment>
<evidence type="ECO:0000256" key="6">
    <source>
        <dbReference type="ARBA" id="ARBA00039017"/>
    </source>
</evidence>
<evidence type="ECO:0000313" key="10">
    <source>
        <dbReference type="Proteomes" id="UP000193986"/>
    </source>
</evidence>
<dbReference type="STRING" id="71784.A0A1Y2BLN7"/>
<dbReference type="InterPro" id="IPR052347">
    <property type="entry name" value="Isochorismatase_Nicotinamidase"/>
</dbReference>
<keyword evidence="10" id="KW-1185">Reference proteome</keyword>
<dbReference type="Pfam" id="PF00857">
    <property type="entry name" value="Isochorismatase"/>
    <property type="match status" value="1"/>
</dbReference>
<evidence type="ECO:0000256" key="3">
    <source>
        <dbReference type="ARBA" id="ARBA00022723"/>
    </source>
</evidence>
<evidence type="ECO:0000256" key="1">
    <source>
        <dbReference type="ARBA" id="ARBA00006336"/>
    </source>
</evidence>
<comment type="similarity">
    <text evidence="1">Belongs to the isochorismatase family.</text>
</comment>
<dbReference type="EC" id="3.5.1.19" evidence="6"/>
<dbReference type="PANTHER" id="PTHR11080:SF2">
    <property type="entry name" value="LD05707P"/>
    <property type="match status" value="1"/>
</dbReference>
<dbReference type="OrthoDB" id="1739143at2759"/>
<dbReference type="GO" id="GO:0008936">
    <property type="term" value="F:nicotinamidase activity"/>
    <property type="evidence" value="ECO:0007669"/>
    <property type="project" value="UniProtKB-EC"/>
</dbReference>
<evidence type="ECO:0000313" key="9">
    <source>
        <dbReference type="EMBL" id="ORY35669.1"/>
    </source>
</evidence>
<name>A0A1Y2BLN7_9TREE</name>
<dbReference type="InterPro" id="IPR036380">
    <property type="entry name" value="Isochorismatase-like_sf"/>
</dbReference>
<dbReference type="Proteomes" id="UP000193986">
    <property type="component" value="Unassembled WGS sequence"/>
</dbReference>
<dbReference type="PANTHER" id="PTHR11080">
    <property type="entry name" value="PYRAZINAMIDASE/NICOTINAMIDASE"/>
    <property type="match status" value="1"/>
</dbReference>
<dbReference type="GO" id="GO:0046872">
    <property type="term" value="F:metal ion binding"/>
    <property type="evidence" value="ECO:0007669"/>
    <property type="project" value="UniProtKB-KW"/>
</dbReference>
<evidence type="ECO:0000256" key="4">
    <source>
        <dbReference type="ARBA" id="ARBA00022801"/>
    </source>
</evidence>
<dbReference type="GO" id="GO:0019363">
    <property type="term" value="P:pyridine nucleotide biosynthetic process"/>
    <property type="evidence" value="ECO:0007669"/>
    <property type="project" value="UniProtKB-KW"/>
</dbReference>
<gene>
    <name evidence="9" type="ORF">BCR39DRAFT_489542</name>
</gene>
<dbReference type="EMBL" id="MCFC01000001">
    <property type="protein sequence ID" value="ORY35669.1"/>
    <property type="molecule type" value="Genomic_DNA"/>
</dbReference>
<dbReference type="InParanoid" id="A0A1Y2BLN7"/>